<proteinExistence type="predicted"/>
<dbReference type="EMBL" id="MRCC01000010">
    <property type="protein sequence ID" value="OKH25353.1"/>
    <property type="molecule type" value="Genomic_DNA"/>
</dbReference>
<organism evidence="1 2">
    <name type="scientific">Chroogloeocystis siderophila 5.2 s.c.1</name>
    <dbReference type="NCBI Taxonomy" id="247279"/>
    <lineage>
        <taxon>Bacteria</taxon>
        <taxon>Bacillati</taxon>
        <taxon>Cyanobacteriota</taxon>
        <taxon>Cyanophyceae</taxon>
        <taxon>Oscillatoriophycideae</taxon>
        <taxon>Chroococcales</taxon>
        <taxon>Chroococcaceae</taxon>
        <taxon>Chroogloeocystis</taxon>
    </lineage>
</organism>
<name>A0A1U7HP32_9CHRO</name>
<sequence>MQGGAVMAINWKKMLLKTTFWLGTEILLNLVGLDNLADYSEFISGQEFVTFTNSVSICQCMNY</sequence>
<dbReference type="Proteomes" id="UP000185984">
    <property type="component" value="Unassembled WGS sequence"/>
</dbReference>
<keyword evidence="2" id="KW-1185">Reference proteome</keyword>
<reference evidence="1 2" key="1">
    <citation type="submission" date="2016-11" db="EMBL/GenBank/DDBJ databases">
        <title>Draft Genome Sequences of Nine Cyanobacterial Strains from Diverse Habitats.</title>
        <authorList>
            <person name="Zhu T."/>
            <person name="Hou S."/>
            <person name="Lu X."/>
            <person name="Hess W.R."/>
        </authorList>
    </citation>
    <scope>NUCLEOTIDE SEQUENCE [LARGE SCALE GENOMIC DNA]</scope>
    <source>
        <strain evidence="1 2">5.2 s.c.1</strain>
    </source>
</reference>
<comment type="caution">
    <text evidence="1">The sequence shown here is derived from an EMBL/GenBank/DDBJ whole genome shotgun (WGS) entry which is preliminary data.</text>
</comment>
<dbReference type="STRING" id="247279.NIES1031_13285"/>
<evidence type="ECO:0000313" key="2">
    <source>
        <dbReference type="Proteomes" id="UP000185984"/>
    </source>
</evidence>
<dbReference type="AlphaFoldDB" id="A0A1U7HP32"/>
<evidence type="ECO:0000313" key="1">
    <source>
        <dbReference type="EMBL" id="OKH25353.1"/>
    </source>
</evidence>
<gene>
    <name evidence="1" type="ORF">NIES1031_13285</name>
</gene>
<accession>A0A1U7HP32</accession>
<protein>
    <submittedName>
        <fullName evidence="1">Uncharacterized protein</fullName>
    </submittedName>
</protein>